<evidence type="ECO:0000313" key="3">
    <source>
        <dbReference type="Proteomes" id="UP000267251"/>
    </source>
</evidence>
<dbReference type="EMBL" id="KZ988332">
    <property type="protein sequence ID" value="RKP12438.1"/>
    <property type="molecule type" value="Genomic_DNA"/>
</dbReference>
<gene>
    <name evidence="2" type="ORF">BJ684DRAFT_21024</name>
</gene>
<protein>
    <submittedName>
        <fullName evidence="2">Uncharacterized protein</fullName>
    </submittedName>
</protein>
<dbReference type="OrthoDB" id="10672445at2759"/>
<feature type="region of interest" description="Disordered" evidence="1">
    <location>
        <begin position="1"/>
        <end position="179"/>
    </location>
</feature>
<evidence type="ECO:0000256" key="1">
    <source>
        <dbReference type="SAM" id="MobiDB-lite"/>
    </source>
</evidence>
<feature type="compositionally biased region" description="Polar residues" evidence="1">
    <location>
        <begin position="115"/>
        <end position="155"/>
    </location>
</feature>
<sequence length="221" mass="23746">MNSPKRENSFSQAKAIPLPPSQTTTRSNNISSPTPSDNAPLANLLSTRQASSNGRMSQGNNVDKDPLGITKSSDHLSFTPIKDTDHYLVEDENKDKDQALPLLKDTSDHLLQDANPLQQPSSPTSDSSMTNHASSTLRGTTNPSSSASPARQVNPPTAPLTPAHHENHQDVPSKASTTAKLVQGKVAMGLGKVLNKDSLVHKGENKLVQAYTERDERARGE</sequence>
<keyword evidence="3" id="KW-1185">Reference proteome</keyword>
<proteinExistence type="predicted"/>
<feature type="compositionally biased region" description="Polar residues" evidence="1">
    <location>
        <begin position="44"/>
        <end position="61"/>
    </location>
</feature>
<feature type="compositionally biased region" description="Polar residues" evidence="1">
    <location>
        <begin position="21"/>
        <end position="37"/>
    </location>
</feature>
<accession>A0A4P9Y107</accession>
<dbReference type="Proteomes" id="UP000267251">
    <property type="component" value="Unassembled WGS sequence"/>
</dbReference>
<organism evidence="2 3">
    <name type="scientific">Piptocephalis cylindrospora</name>
    <dbReference type="NCBI Taxonomy" id="1907219"/>
    <lineage>
        <taxon>Eukaryota</taxon>
        <taxon>Fungi</taxon>
        <taxon>Fungi incertae sedis</taxon>
        <taxon>Zoopagomycota</taxon>
        <taxon>Zoopagomycotina</taxon>
        <taxon>Zoopagomycetes</taxon>
        <taxon>Zoopagales</taxon>
        <taxon>Piptocephalidaceae</taxon>
        <taxon>Piptocephalis</taxon>
    </lineage>
</organism>
<dbReference type="AlphaFoldDB" id="A0A4P9Y107"/>
<reference evidence="3" key="1">
    <citation type="journal article" date="2018" name="Nat. Microbiol.">
        <title>Leveraging single-cell genomics to expand the fungal tree of life.</title>
        <authorList>
            <person name="Ahrendt S.R."/>
            <person name="Quandt C.A."/>
            <person name="Ciobanu D."/>
            <person name="Clum A."/>
            <person name="Salamov A."/>
            <person name="Andreopoulos B."/>
            <person name="Cheng J.F."/>
            <person name="Woyke T."/>
            <person name="Pelin A."/>
            <person name="Henrissat B."/>
            <person name="Reynolds N.K."/>
            <person name="Benny G.L."/>
            <person name="Smith M.E."/>
            <person name="James T.Y."/>
            <person name="Grigoriev I.V."/>
        </authorList>
    </citation>
    <scope>NUCLEOTIDE SEQUENCE [LARGE SCALE GENOMIC DNA]</scope>
</reference>
<evidence type="ECO:0000313" key="2">
    <source>
        <dbReference type="EMBL" id="RKP12438.1"/>
    </source>
</evidence>
<name>A0A4P9Y107_9FUNG</name>
<feature type="compositionally biased region" description="Basic and acidic residues" evidence="1">
    <location>
        <begin position="82"/>
        <end position="98"/>
    </location>
</feature>